<evidence type="ECO:0008006" key="3">
    <source>
        <dbReference type="Google" id="ProtNLM"/>
    </source>
</evidence>
<accession>A0A1V8NVW1</accession>
<protein>
    <recommendedName>
        <fullName evidence="3">DUF2190 domain-containing protein</fullName>
    </recommendedName>
</protein>
<dbReference type="RefSeq" id="WP_080859748.1">
    <property type="nucleotide sequence ID" value="NZ_CP077405.1"/>
</dbReference>
<gene>
    <name evidence="1" type="ORF">BZK42_18585</name>
</gene>
<evidence type="ECO:0000313" key="1">
    <source>
        <dbReference type="EMBL" id="OQM40568.1"/>
    </source>
</evidence>
<name>A0A1V8NVW1_CITBR</name>
<evidence type="ECO:0000313" key="2">
    <source>
        <dbReference type="Proteomes" id="UP000192573"/>
    </source>
</evidence>
<reference evidence="1 2" key="1">
    <citation type="submission" date="2017-03" db="EMBL/GenBank/DDBJ databases">
        <authorList>
            <person name="Afonso C.L."/>
            <person name="Miller P.J."/>
            <person name="Scott M.A."/>
            <person name="Spackman E."/>
            <person name="Goraichik I."/>
            <person name="Dimitrov K.M."/>
            <person name="Suarez D.L."/>
            <person name="Swayne D.E."/>
        </authorList>
    </citation>
    <scope>NUCLEOTIDE SEQUENCE [LARGE SCALE GENOMIC DNA]</scope>
    <source>
        <strain evidence="1 2">ATCC 51113</strain>
    </source>
</reference>
<organism evidence="1 2">
    <name type="scientific">Citrobacter braakii</name>
    <dbReference type="NCBI Taxonomy" id="57706"/>
    <lineage>
        <taxon>Bacteria</taxon>
        <taxon>Pseudomonadati</taxon>
        <taxon>Pseudomonadota</taxon>
        <taxon>Gammaproteobacteria</taxon>
        <taxon>Enterobacterales</taxon>
        <taxon>Enterobacteriaceae</taxon>
        <taxon>Citrobacter</taxon>
        <taxon>Citrobacter freundii complex</taxon>
    </lineage>
</organism>
<dbReference type="EMBL" id="NAEW01000009">
    <property type="protein sequence ID" value="OQM40568.1"/>
    <property type="molecule type" value="Genomic_DNA"/>
</dbReference>
<comment type="caution">
    <text evidence="1">The sequence shown here is derived from an EMBL/GenBank/DDBJ whole genome shotgun (WGS) entry which is preliminary data.</text>
</comment>
<dbReference type="Proteomes" id="UP000192573">
    <property type="component" value="Unassembled WGS sequence"/>
</dbReference>
<sequence>MNIPGLTTAHVAGDAIAARRMVTRDTQPETEPESVVTATSGKSLIIGVTTAISSDAGDHVDVIRGQLALVTFGGTVKSGQPLTADAEGRAVPAAAGDWYLGFAECDGEENDTGSVWIVPGQIAAAAAN</sequence>
<proteinExistence type="predicted"/>
<dbReference type="AlphaFoldDB" id="A0A1V8NVW1"/>